<dbReference type="KEGG" id="phe:Phep_2245"/>
<proteinExistence type="predicted"/>
<keyword evidence="1" id="KW-0472">Membrane</keyword>
<dbReference type="Pfam" id="PF04773">
    <property type="entry name" value="FecR"/>
    <property type="match status" value="1"/>
</dbReference>
<dbReference type="RefSeq" id="WP_015808062.1">
    <property type="nucleotide sequence ID" value="NC_013061.1"/>
</dbReference>
<dbReference type="Gene3D" id="3.55.50.30">
    <property type="match status" value="1"/>
</dbReference>
<dbReference type="HOGENOM" id="CLU_050192_1_0_10"/>
<dbReference type="EMBL" id="CP001681">
    <property type="protein sequence ID" value="ACU04449.1"/>
    <property type="molecule type" value="Genomic_DNA"/>
</dbReference>
<dbReference type="InterPro" id="IPR032508">
    <property type="entry name" value="FecR_C"/>
</dbReference>
<dbReference type="STRING" id="485917.Phep_2245"/>
<sequence length="396" mass="43615">MSKEDYLKLYEKYLAGTCSQAEEALLMNYQDGFELLDLPWDTKEMGDQEQTRQMIFNRLQPEIRPRKVLRLNTLVRWSAAAVLLLALSVGLYRLNSRKAAVQLAGQAVNKFFKNDVPPGKDKAVLTLADGSEIVLEGKKNGILAQQGAANLRIDGGQLVYEPAAGPDVSDQQVNTISMPRGGKYQVILSDGTKVWLNAASSLSFPAVFGTKKRVVRLKGEAYFEVAKSNRLSIVNGKAIAERVPFIVETAAQSVAVLGTHFNISSYDEEVMTRTTLLEGSVRVSAIKGNIQQLLKPGQQALLNPEKGSIAVSAANLEEAIAWKNDIFMFEDEDIHSIMRKISRWYDVEVVYKGELKGTKFGGTASRSDNLSEVLKALELTGTIHFSINGRTVTVMP</sequence>
<dbReference type="InterPro" id="IPR012373">
    <property type="entry name" value="Ferrdict_sens_TM"/>
</dbReference>
<protein>
    <submittedName>
        <fullName evidence="4">FecR protein</fullName>
    </submittedName>
</protein>
<dbReference type="PANTHER" id="PTHR30273">
    <property type="entry name" value="PERIPLASMIC SIGNAL SENSOR AND SIGMA FACTOR ACTIVATOR FECR-RELATED"/>
    <property type="match status" value="1"/>
</dbReference>
<keyword evidence="1" id="KW-1133">Transmembrane helix</keyword>
<gene>
    <name evidence="4" type="ordered locus">Phep_2245</name>
</gene>
<dbReference type="AlphaFoldDB" id="C6XY31"/>
<name>C6XY31_PEDHD</name>
<organism evidence="4 5">
    <name type="scientific">Pedobacter heparinus (strain ATCC 13125 / DSM 2366 / CIP 104194 / JCM 7457 / NBRC 12017 / NCIMB 9290 / NRRL B-14731 / HIM 762-3)</name>
    <dbReference type="NCBI Taxonomy" id="485917"/>
    <lineage>
        <taxon>Bacteria</taxon>
        <taxon>Pseudomonadati</taxon>
        <taxon>Bacteroidota</taxon>
        <taxon>Sphingobacteriia</taxon>
        <taxon>Sphingobacteriales</taxon>
        <taxon>Sphingobacteriaceae</taxon>
        <taxon>Pedobacter</taxon>
    </lineage>
</organism>
<dbReference type="PANTHER" id="PTHR30273:SF2">
    <property type="entry name" value="PROTEIN FECR"/>
    <property type="match status" value="1"/>
</dbReference>
<evidence type="ECO:0000313" key="4">
    <source>
        <dbReference type="EMBL" id="ACU04449.1"/>
    </source>
</evidence>
<dbReference type="Gene3D" id="2.60.120.1440">
    <property type="match status" value="1"/>
</dbReference>
<feature type="domain" description="FecR protein" evidence="2">
    <location>
        <begin position="175"/>
        <end position="282"/>
    </location>
</feature>
<keyword evidence="1" id="KW-0812">Transmembrane</keyword>
<evidence type="ECO:0000259" key="2">
    <source>
        <dbReference type="Pfam" id="PF04773"/>
    </source>
</evidence>
<dbReference type="eggNOG" id="COG3712">
    <property type="taxonomic scope" value="Bacteria"/>
</dbReference>
<evidence type="ECO:0000313" key="5">
    <source>
        <dbReference type="Proteomes" id="UP000000852"/>
    </source>
</evidence>
<evidence type="ECO:0000259" key="3">
    <source>
        <dbReference type="Pfam" id="PF16344"/>
    </source>
</evidence>
<dbReference type="Proteomes" id="UP000000852">
    <property type="component" value="Chromosome"/>
</dbReference>
<dbReference type="OrthoDB" id="1099963at2"/>
<feature type="transmembrane region" description="Helical" evidence="1">
    <location>
        <begin position="74"/>
        <end position="94"/>
    </location>
</feature>
<feature type="domain" description="Protein FecR C-terminal" evidence="3">
    <location>
        <begin position="327"/>
        <end position="394"/>
    </location>
</feature>
<reference evidence="4 5" key="1">
    <citation type="journal article" date="2009" name="Stand. Genomic Sci.">
        <title>Complete genome sequence of Pedobacter heparinus type strain (HIM 762-3).</title>
        <authorList>
            <person name="Han C."/>
            <person name="Spring S."/>
            <person name="Lapidus A."/>
            <person name="Del Rio T.G."/>
            <person name="Tice H."/>
            <person name="Copeland A."/>
            <person name="Cheng J.F."/>
            <person name="Lucas S."/>
            <person name="Chen F."/>
            <person name="Nolan M."/>
            <person name="Bruce D."/>
            <person name="Goodwin L."/>
            <person name="Pitluck S."/>
            <person name="Ivanova N."/>
            <person name="Mavromatis K."/>
            <person name="Mikhailova N."/>
            <person name="Pati A."/>
            <person name="Chen A."/>
            <person name="Palaniappan K."/>
            <person name="Land M."/>
            <person name="Hauser L."/>
            <person name="Chang Y.J."/>
            <person name="Jeffries C.C."/>
            <person name="Saunders E."/>
            <person name="Chertkov O."/>
            <person name="Brettin T."/>
            <person name="Goker M."/>
            <person name="Rohde M."/>
            <person name="Bristow J."/>
            <person name="Eisen J.A."/>
            <person name="Markowitz V."/>
            <person name="Hugenholtz P."/>
            <person name="Kyrpides N.C."/>
            <person name="Klenk H.P."/>
            <person name="Detter J.C."/>
        </authorList>
    </citation>
    <scope>NUCLEOTIDE SEQUENCE [LARGE SCALE GENOMIC DNA]</scope>
    <source>
        <strain evidence="5">ATCC 13125 / DSM 2366 / CIP 104194 / JCM 7457 / NBRC 12017 / NCIMB 9290 / NRRL B-14731 / HIM 762-3</strain>
    </source>
</reference>
<dbReference type="InterPro" id="IPR006860">
    <property type="entry name" value="FecR"/>
</dbReference>
<dbReference type="GO" id="GO:0016989">
    <property type="term" value="F:sigma factor antagonist activity"/>
    <property type="evidence" value="ECO:0007669"/>
    <property type="project" value="TreeGrafter"/>
</dbReference>
<accession>C6XY31</accession>
<evidence type="ECO:0000256" key="1">
    <source>
        <dbReference type="SAM" id="Phobius"/>
    </source>
</evidence>
<dbReference type="Pfam" id="PF16344">
    <property type="entry name" value="FecR_C"/>
    <property type="match status" value="1"/>
</dbReference>
<keyword evidence="5" id="KW-1185">Reference proteome</keyword>